<dbReference type="Gene3D" id="3.90.1590.10">
    <property type="entry name" value="glutathione-dependent formaldehyde- activating enzyme (gfa)"/>
    <property type="match status" value="1"/>
</dbReference>
<dbReference type="PANTHER" id="PTHR33337">
    <property type="entry name" value="GFA DOMAIN-CONTAINING PROTEIN"/>
    <property type="match status" value="1"/>
</dbReference>
<evidence type="ECO:0000259" key="5">
    <source>
        <dbReference type="PROSITE" id="PS51891"/>
    </source>
</evidence>
<dbReference type="PANTHER" id="PTHR33337:SF40">
    <property type="entry name" value="CENP-V_GFA DOMAIN-CONTAINING PROTEIN-RELATED"/>
    <property type="match status" value="1"/>
</dbReference>
<dbReference type="PROSITE" id="PS51891">
    <property type="entry name" value="CENP_V_GFA"/>
    <property type="match status" value="1"/>
</dbReference>
<gene>
    <name evidence="6" type="ORF">GGR88_000587</name>
</gene>
<keyword evidence="2" id="KW-0479">Metal-binding</keyword>
<evidence type="ECO:0000313" key="7">
    <source>
        <dbReference type="Proteomes" id="UP000734218"/>
    </source>
</evidence>
<evidence type="ECO:0000256" key="2">
    <source>
        <dbReference type="ARBA" id="ARBA00022723"/>
    </source>
</evidence>
<name>A0ABX0XIW3_9SPHN</name>
<comment type="similarity">
    <text evidence="1">Belongs to the Gfa family.</text>
</comment>
<evidence type="ECO:0000256" key="4">
    <source>
        <dbReference type="ARBA" id="ARBA00023239"/>
    </source>
</evidence>
<sequence length="139" mass="15021">MAPADAQAIIRTASCRCGQLQARCSGEPVRISVCHCLACQRRSGSAFATQARWPDAQVEITGRHRDYVQAGDSGTRATFRFCPDCGATLCFRSDGVPGMTMVAVGAFADPAFPPPTVSVYEERRHPWVAITGDAVEHYD</sequence>
<dbReference type="RefSeq" id="WP_167952834.1">
    <property type="nucleotide sequence ID" value="NZ_JAATJE010000001.1"/>
</dbReference>
<evidence type="ECO:0000256" key="1">
    <source>
        <dbReference type="ARBA" id="ARBA00005495"/>
    </source>
</evidence>
<proteinExistence type="inferred from homology"/>
<feature type="domain" description="CENP-V/GFA" evidence="5">
    <location>
        <begin position="11"/>
        <end position="128"/>
    </location>
</feature>
<dbReference type="EMBL" id="JAATJE010000001">
    <property type="protein sequence ID" value="NJC33113.1"/>
    <property type="molecule type" value="Genomic_DNA"/>
</dbReference>
<organism evidence="6 7">
    <name type="scientific">Sphingomonas jejuensis</name>
    <dbReference type="NCBI Taxonomy" id="904715"/>
    <lineage>
        <taxon>Bacteria</taxon>
        <taxon>Pseudomonadati</taxon>
        <taxon>Pseudomonadota</taxon>
        <taxon>Alphaproteobacteria</taxon>
        <taxon>Sphingomonadales</taxon>
        <taxon>Sphingomonadaceae</taxon>
        <taxon>Sphingomonas</taxon>
    </lineage>
</organism>
<keyword evidence="3" id="KW-0862">Zinc</keyword>
<accession>A0ABX0XIW3</accession>
<dbReference type="InterPro" id="IPR006913">
    <property type="entry name" value="CENP-V/GFA"/>
</dbReference>
<keyword evidence="4" id="KW-0456">Lyase</keyword>
<dbReference type="Proteomes" id="UP000734218">
    <property type="component" value="Unassembled WGS sequence"/>
</dbReference>
<keyword evidence="7" id="KW-1185">Reference proteome</keyword>
<reference evidence="6 7" key="1">
    <citation type="submission" date="2020-03" db="EMBL/GenBank/DDBJ databases">
        <title>Genomic Encyclopedia of Type Strains, Phase IV (KMG-IV): sequencing the most valuable type-strain genomes for metagenomic binning, comparative biology and taxonomic classification.</title>
        <authorList>
            <person name="Goeker M."/>
        </authorList>
    </citation>
    <scope>NUCLEOTIDE SEQUENCE [LARGE SCALE GENOMIC DNA]</scope>
    <source>
        <strain evidence="6 7">DSM 27651</strain>
    </source>
</reference>
<dbReference type="SUPFAM" id="SSF51316">
    <property type="entry name" value="Mss4-like"/>
    <property type="match status" value="1"/>
</dbReference>
<evidence type="ECO:0000256" key="3">
    <source>
        <dbReference type="ARBA" id="ARBA00022833"/>
    </source>
</evidence>
<evidence type="ECO:0000313" key="6">
    <source>
        <dbReference type="EMBL" id="NJC33113.1"/>
    </source>
</evidence>
<dbReference type="Pfam" id="PF04828">
    <property type="entry name" value="GFA"/>
    <property type="match status" value="1"/>
</dbReference>
<dbReference type="InterPro" id="IPR011057">
    <property type="entry name" value="Mss4-like_sf"/>
</dbReference>
<protein>
    <recommendedName>
        <fullName evidence="5">CENP-V/GFA domain-containing protein</fullName>
    </recommendedName>
</protein>
<comment type="caution">
    <text evidence="6">The sequence shown here is derived from an EMBL/GenBank/DDBJ whole genome shotgun (WGS) entry which is preliminary data.</text>
</comment>